<evidence type="ECO:0000313" key="2">
    <source>
        <dbReference type="Proteomes" id="UP001060170"/>
    </source>
</evidence>
<sequence>MNNSSHSTWSEPESELTEANRRLIRTIREQYQRRTKRLNYFHQISQASMETRPPPTITDNSP</sequence>
<accession>A0ACC0E8W2</accession>
<keyword evidence="2" id="KW-1185">Reference proteome</keyword>
<reference evidence="2" key="2">
    <citation type="journal article" date="2018" name="Mol. Plant Microbe Interact.">
        <title>Genome sequence resources for the wheat stripe rust pathogen (Puccinia striiformis f. sp. tritici) and the barley stripe rust pathogen (Puccinia striiformis f. sp. hordei).</title>
        <authorList>
            <person name="Xia C."/>
            <person name="Wang M."/>
            <person name="Yin C."/>
            <person name="Cornejo O.E."/>
            <person name="Hulbert S.H."/>
            <person name="Chen X."/>
        </authorList>
    </citation>
    <scope>NUCLEOTIDE SEQUENCE [LARGE SCALE GENOMIC DNA]</scope>
    <source>
        <strain evidence="2">93-210</strain>
    </source>
</reference>
<gene>
    <name evidence="1" type="ORF">MJO28_010027</name>
</gene>
<protein>
    <submittedName>
        <fullName evidence="1">Uncharacterized protein</fullName>
    </submittedName>
</protein>
<dbReference type="Proteomes" id="UP001060170">
    <property type="component" value="Chromosome 9"/>
</dbReference>
<name>A0ACC0E8W2_9BASI</name>
<reference evidence="2" key="1">
    <citation type="journal article" date="2018" name="BMC Genomics">
        <title>Genomic insights into host adaptation between the wheat stripe rust pathogen (Puccinia striiformis f. sp. tritici) and the barley stripe rust pathogen (Puccinia striiformis f. sp. hordei).</title>
        <authorList>
            <person name="Xia C."/>
            <person name="Wang M."/>
            <person name="Yin C."/>
            <person name="Cornejo O.E."/>
            <person name="Hulbert S.H."/>
            <person name="Chen X."/>
        </authorList>
    </citation>
    <scope>NUCLEOTIDE SEQUENCE [LARGE SCALE GENOMIC DNA]</scope>
    <source>
        <strain evidence="2">93-210</strain>
    </source>
</reference>
<evidence type="ECO:0000313" key="1">
    <source>
        <dbReference type="EMBL" id="KAI7948119.1"/>
    </source>
</evidence>
<reference evidence="1 2" key="3">
    <citation type="journal article" date="2022" name="Microbiol. Spectr.">
        <title>Folding features and dynamics of 3D genome architecture in plant fungal pathogens.</title>
        <authorList>
            <person name="Xia C."/>
        </authorList>
    </citation>
    <scope>NUCLEOTIDE SEQUENCE [LARGE SCALE GENOMIC DNA]</scope>
    <source>
        <strain evidence="1 2">93-210</strain>
    </source>
</reference>
<dbReference type="EMBL" id="CM045873">
    <property type="protein sequence ID" value="KAI7948119.1"/>
    <property type="molecule type" value="Genomic_DNA"/>
</dbReference>
<proteinExistence type="predicted"/>
<comment type="caution">
    <text evidence="1">The sequence shown here is derived from an EMBL/GenBank/DDBJ whole genome shotgun (WGS) entry which is preliminary data.</text>
</comment>
<organism evidence="1 2">
    <name type="scientific">Puccinia striiformis f. sp. tritici</name>
    <dbReference type="NCBI Taxonomy" id="168172"/>
    <lineage>
        <taxon>Eukaryota</taxon>
        <taxon>Fungi</taxon>
        <taxon>Dikarya</taxon>
        <taxon>Basidiomycota</taxon>
        <taxon>Pucciniomycotina</taxon>
        <taxon>Pucciniomycetes</taxon>
        <taxon>Pucciniales</taxon>
        <taxon>Pucciniaceae</taxon>
        <taxon>Puccinia</taxon>
    </lineage>
</organism>